<gene>
    <name evidence="6" type="ORF">GFD22_09375</name>
</gene>
<dbReference type="Proteomes" id="UP000469763">
    <property type="component" value="Unassembled WGS sequence"/>
</dbReference>
<evidence type="ECO:0000256" key="1">
    <source>
        <dbReference type="ARBA" id="ARBA00022679"/>
    </source>
</evidence>
<keyword evidence="3" id="KW-0902">Two-component regulatory system</keyword>
<keyword evidence="7" id="KW-1185">Reference proteome</keyword>
<evidence type="ECO:0000256" key="2">
    <source>
        <dbReference type="ARBA" id="ARBA00022777"/>
    </source>
</evidence>
<dbReference type="InterPro" id="IPR036890">
    <property type="entry name" value="HATPase_C_sf"/>
</dbReference>
<feature type="transmembrane region" description="Helical" evidence="5">
    <location>
        <begin position="26"/>
        <end position="45"/>
    </location>
</feature>
<dbReference type="RefSeq" id="WP_152350949.1">
    <property type="nucleotide sequence ID" value="NZ_WBSN01000018.1"/>
</dbReference>
<dbReference type="OrthoDB" id="3230610at2"/>
<feature type="compositionally biased region" description="Pro residues" evidence="4">
    <location>
        <begin position="160"/>
        <end position="178"/>
    </location>
</feature>
<reference evidence="6 7" key="1">
    <citation type="submission" date="2019-10" db="EMBL/GenBank/DDBJ databases">
        <title>Bifidobacterium from non-human primates.</title>
        <authorList>
            <person name="Modesto M."/>
        </authorList>
    </citation>
    <scope>NUCLEOTIDE SEQUENCE [LARGE SCALE GENOMIC DNA]</scope>
    <source>
        <strain evidence="6 7">TREC</strain>
    </source>
</reference>
<evidence type="ECO:0000313" key="7">
    <source>
        <dbReference type="Proteomes" id="UP000469763"/>
    </source>
</evidence>
<comment type="caution">
    <text evidence="6">The sequence shown here is derived from an EMBL/GenBank/DDBJ whole genome shotgun (WGS) entry which is preliminary data.</text>
</comment>
<dbReference type="Gene3D" id="3.30.565.10">
    <property type="entry name" value="Histidine kinase-like ATPase, C-terminal domain"/>
    <property type="match status" value="1"/>
</dbReference>
<proteinExistence type="predicted"/>
<protein>
    <submittedName>
        <fullName evidence="6">2CS histidine protein kinase</fullName>
    </submittedName>
</protein>
<dbReference type="AlphaFoldDB" id="A0A7K3TKH7"/>
<evidence type="ECO:0000256" key="4">
    <source>
        <dbReference type="SAM" id="MobiDB-lite"/>
    </source>
</evidence>
<feature type="transmembrane region" description="Helical" evidence="5">
    <location>
        <begin position="85"/>
        <end position="111"/>
    </location>
</feature>
<name>A0A7K3TKH7_9BIFI</name>
<dbReference type="PANTHER" id="PTHR24421">
    <property type="entry name" value="NITRATE/NITRITE SENSOR PROTEIN NARX-RELATED"/>
    <property type="match status" value="1"/>
</dbReference>
<keyword evidence="2 6" id="KW-0418">Kinase</keyword>
<sequence>MRRAAERRGSAWARRLRSADEEAGNAWLFMAYTLTALACATETVAKLGVAGGLSFADALCAFAFVGLLSFAAFRPVSGAAAALVWWMALCVAPVGLPSGMMLGALLAVGVLGYAHRGVGAIAAAAAVLVWACSRGGLDVGALLFGQGGSSTSAYDTATPSEPPEPSQPLEPSPEPSPQPGGHTILGAVTLNGVVPVLALFAGFLIGGVAARWGHERDRLESGLRLRRQRERAARDIHDYVSNDLAYVILRLDRDIADGRTVGADELRGLRAAAAKALGHTHEVIALIERGDGDEAADGDERMPGNRPAGMGEALRRQCEPWESRLRTLGFEGQTIIVEQPGAEIGGETRELLDGLLGELYANIGRHADPAGGYVLTVRLSPSGVDVALADTASARSPDALSSGTGLARYRTRIERMGGSMRVNGGEPNGGTGGEWSLAVTIPTA</sequence>
<evidence type="ECO:0000313" key="6">
    <source>
        <dbReference type="EMBL" id="NEG79174.1"/>
    </source>
</evidence>
<dbReference type="InterPro" id="IPR050482">
    <property type="entry name" value="Sensor_HK_TwoCompSys"/>
</dbReference>
<organism evidence="6 7">
    <name type="scientific">Bifidobacterium avesanii</name>
    <dbReference type="NCBI Taxonomy" id="1798157"/>
    <lineage>
        <taxon>Bacteria</taxon>
        <taxon>Bacillati</taxon>
        <taxon>Actinomycetota</taxon>
        <taxon>Actinomycetes</taxon>
        <taxon>Bifidobacteriales</taxon>
        <taxon>Bifidobacteriaceae</taxon>
        <taxon>Bifidobacterium</taxon>
    </lineage>
</organism>
<keyword evidence="5" id="KW-0812">Transmembrane</keyword>
<dbReference type="GO" id="GO:0000160">
    <property type="term" value="P:phosphorelay signal transduction system"/>
    <property type="evidence" value="ECO:0007669"/>
    <property type="project" value="UniProtKB-KW"/>
</dbReference>
<feature type="region of interest" description="Disordered" evidence="4">
    <location>
        <begin position="152"/>
        <end position="182"/>
    </location>
</feature>
<keyword evidence="1" id="KW-0808">Transferase</keyword>
<dbReference type="GO" id="GO:0016301">
    <property type="term" value="F:kinase activity"/>
    <property type="evidence" value="ECO:0007669"/>
    <property type="project" value="UniProtKB-KW"/>
</dbReference>
<evidence type="ECO:0000256" key="5">
    <source>
        <dbReference type="SAM" id="Phobius"/>
    </source>
</evidence>
<feature type="transmembrane region" description="Helical" evidence="5">
    <location>
        <begin position="184"/>
        <end position="210"/>
    </location>
</feature>
<accession>A0A7K3TKH7</accession>
<keyword evidence="5" id="KW-0472">Membrane</keyword>
<keyword evidence="5" id="KW-1133">Transmembrane helix</keyword>
<evidence type="ECO:0000256" key="3">
    <source>
        <dbReference type="ARBA" id="ARBA00023012"/>
    </source>
</evidence>
<feature type="transmembrane region" description="Helical" evidence="5">
    <location>
        <begin position="52"/>
        <end position="73"/>
    </location>
</feature>
<dbReference type="EMBL" id="WHZY01000018">
    <property type="protein sequence ID" value="NEG79174.1"/>
    <property type="molecule type" value="Genomic_DNA"/>
</dbReference>